<dbReference type="OrthoDB" id="4738875at2759"/>
<protein>
    <recommendedName>
        <fullName evidence="3">N-acetyltransferase domain-containing protein</fullName>
    </recommendedName>
</protein>
<keyword evidence="2" id="KW-1185">Reference proteome</keyword>
<evidence type="ECO:0000313" key="1">
    <source>
        <dbReference type="EMBL" id="KAF1980525.1"/>
    </source>
</evidence>
<name>A0A6A5VUD9_9PLEO</name>
<dbReference type="EMBL" id="ML976656">
    <property type="protein sequence ID" value="KAF1980525.1"/>
    <property type="molecule type" value="Genomic_DNA"/>
</dbReference>
<organism evidence="1 2">
    <name type="scientific">Bimuria novae-zelandiae CBS 107.79</name>
    <dbReference type="NCBI Taxonomy" id="1447943"/>
    <lineage>
        <taxon>Eukaryota</taxon>
        <taxon>Fungi</taxon>
        <taxon>Dikarya</taxon>
        <taxon>Ascomycota</taxon>
        <taxon>Pezizomycotina</taxon>
        <taxon>Dothideomycetes</taxon>
        <taxon>Pleosporomycetidae</taxon>
        <taxon>Pleosporales</taxon>
        <taxon>Massarineae</taxon>
        <taxon>Didymosphaeriaceae</taxon>
        <taxon>Bimuria</taxon>
    </lineage>
</organism>
<evidence type="ECO:0000313" key="2">
    <source>
        <dbReference type="Proteomes" id="UP000800036"/>
    </source>
</evidence>
<accession>A0A6A5VUD9</accession>
<dbReference type="AlphaFoldDB" id="A0A6A5VUD9"/>
<dbReference type="Proteomes" id="UP000800036">
    <property type="component" value="Unassembled WGS sequence"/>
</dbReference>
<gene>
    <name evidence="1" type="ORF">BU23DRAFT_10885</name>
</gene>
<dbReference type="Gene3D" id="3.40.630.30">
    <property type="match status" value="1"/>
</dbReference>
<sequence length="107" mass="11921">MPQSENIQIAAIEDPDVSETFQLIPKSFGQDAPFMNAYYLNHETPEGLAQGAKRFLAWKQSSAQSTFLKAVSTLDGGEKIIGMAIWTYMNKQPPQNLEEAEGKDEIQ</sequence>
<evidence type="ECO:0008006" key="3">
    <source>
        <dbReference type="Google" id="ProtNLM"/>
    </source>
</evidence>
<proteinExistence type="predicted"/>
<reference evidence="1" key="1">
    <citation type="journal article" date="2020" name="Stud. Mycol.">
        <title>101 Dothideomycetes genomes: a test case for predicting lifestyles and emergence of pathogens.</title>
        <authorList>
            <person name="Haridas S."/>
            <person name="Albert R."/>
            <person name="Binder M."/>
            <person name="Bloem J."/>
            <person name="Labutti K."/>
            <person name="Salamov A."/>
            <person name="Andreopoulos B."/>
            <person name="Baker S."/>
            <person name="Barry K."/>
            <person name="Bills G."/>
            <person name="Bluhm B."/>
            <person name="Cannon C."/>
            <person name="Castanera R."/>
            <person name="Culley D."/>
            <person name="Daum C."/>
            <person name="Ezra D."/>
            <person name="Gonzalez J."/>
            <person name="Henrissat B."/>
            <person name="Kuo A."/>
            <person name="Liang C."/>
            <person name="Lipzen A."/>
            <person name="Lutzoni F."/>
            <person name="Magnuson J."/>
            <person name="Mondo S."/>
            <person name="Nolan M."/>
            <person name="Ohm R."/>
            <person name="Pangilinan J."/>
            <person name="Park H.-J."/>
            <person name="Ramirez L."/>
            <person name="Alfaro M."/>
            <person name="Sun H."/>
            <person name="Tritt A."/>
            <person name="Yoshinaga Y."/>
            <person name="Zwiers L.-H."/>
            <person name="Turgeon B."/>
            <person name="Goodwin S."/>
            <person name="Spatafora J."/>
            <person name="Crous P."/>
            <person name="Grigoriev I."/>
        </authorList>
    </citation>
    <scope>NUCLEOTIDE SEQUENCE</scope>
    <source>
        <strain evidence="1">CBS 107.79</strain>
    </source>
</reference>